<evidence type="ECO:0000313" key="3">
    <source>
        <dbReference type="EMBL" id="SPY95994.1"/>
    </source>
</evidence>
<evidence type="ECO:0000259" key="2">
    <source>
        <dbReference type="Pfam" id="PF00419"/>
    </source>
</evidence>
<feature type="chain" id="PRO_5016153319" evidence="1">
    <location>
        <begin position="21"/>
        <end position="341"/>
    </location>
</feature>
<dbReference type="PANTHER" id="PTHR33420">
    <property type="entry name" value="FIMBRIAL SUBUNIT ELFA-RELATED"/>
    <property type="match status" value="1"/>
</dbReference>
<dbReference type="GO" id="GO:0043709">
    <property type="term" value="P:cell adhesion involved in single-species biofilm formation"/>
    <property type="evidence" value="ECO:0007669"/>
    <property type="project" value="TreeGrafter"/>
</dbReference>
<dbReference type="PANTHER" id="PTHR33420:SF25">
    <property type="entry name" value="PROTEIN FIMF"/>
    <property type="match status" value="1"/>
</dbReference>
<feature type="domain" description="Fimbrial-type adhesion" evidence="2">
    <location>
        <begin position="26"/>
        <end position="167"/>
    </location>
</feature>
<evidence type="ECO:0000256" key="1">
    <source>
        <dbReference type="SAM" id="SignalP"/>
    </source>
</evidence>
<dbReference type="Gene3D" id="2.60.40.1090">
    <property type="entry name" value="Fimbrial-type adhesion domain"/>
    <property type="match status" value="1"/>
</dbReference>
<gene>
    <name evidence="3" type="primary">fimF_1</name>
    <name evidence="3" type="ORF">NCTC10975_01693</name>
</gene>
<dbReference type="EMBL" id="UAUE01000011">
    <property type="protein sequence ID" value="SPY95994.1"/>
    <property type="molecule type" value="Genomic_DNA"/>
</dbReference>
<sequence>MHKLMLIVALSLLFTTKGSAYDTLVHINARVTGNTCTVETNSKRITVKLGQIATKDFISTTITQQRTPVIPFSIKLVDCQPEASAVKVSFNGRADPIDNALLAIDATGAKGVAISIMDNSGASIDINDKSQSYTLLPNQDNTLQFYARYVATQLPVQAGSANATATFFTGVPIMTRSFYFFTLLVSLLCIPSQMAWAIADPLVVTPPPMNFDGAADGTPAGTPITSTWIGETSVHNGFKCEKKFLQKCWVETLYANATGSKISGIYYYEGSNRYPVYSLPGVKGIGYAFGLKDNNDSVAYVPIDVDNGSGATVIYPAVGSTVNHNVGSRFTERQSRLCGDR</sequence>
<dbReference type="Proteomes" id="UP000251485">
    <property type="component" value="Unassembled WGS sequence"/>
</dbReference>
<accession>A0A2X2BLC1</accession>
<dbReference type="SUPFAM" id="SSF49401">
    <property type="entry name" value="Bacterial adhesins"/>
    <property type="match status" value="1"/>
</dbReference>
<protein>
    <submittedName>
        <fullName evidence="3">Fimbrial subunit</fullName>
    </submittedName>
</protein>
<dbReference type="Pfam" id="PF00419">
    <property type="entry name" value="Fimbrial"/>
    <property type="match status" value="1"/>
</dbReference>
<keyword evidence="1" id="KW-0732">Signal</keyword>
<proteinExistence type="predicted"/>
<organism evidence="3 4">
    <name type="scientific">Proteus mirabilis</name>
    <dbReference type="NCBI Taxonomy" id="584"/>
    <lineage>
        <taxon>Bacteria</taxon>
        <taxon>Pseudomonadati</taxon>
        <taxon>Pseudomonadota</taxon>
        <taxon>Gammaproteobacteria</taxon>
        <taxon>Enterobacterales</taxon>
        <taxon>Morganellaceae</taxon>
        <taxon>Proteus</taxon>
    </lineage>
</organism>
<dbReference type="GO" id="GO:0009289">
    <property type="term" value="C:pilus"/>
    <property type="evidence" value="ECO:0007669"/>
    <property type="project" value="InterPro"/>
</dbReference>
<dbReference type="AlphaFoldDB" id="A0A2X2BLC1"/>
<evidence type="ECO:0000313" key="4">
    <source>
        <dbReference type="Proteomes" id="UP000251485"/>
    </source>
</evidence>
<dbReference type="InterPro" id="IPR050263">
    <property type="entry name" value="Bact_Fimbrial_Adh_Pro"/>
</dbReference>
<reference evidence="3 4" key="1">
    <citation type="submission" date="2018-06" db="EMBL/GenBank/DDBJ databases">
        <authorList>
            <consortium name="Pathogen Informatics"/>
            <person name="Doyle S."/>
        </authorList>
    </citation>
    <scope>NUCLEOTIDE SEQUENCE [LARGE SCALE GENOMIC DNA]</scope>
    <source>
        <strain evidence="3 4">NCTC10975</strain>
    </source>
</reference>
<feature type="signal peptide" evidence="1">
    <location>
        <begin position="1"/>
        <end position="20"/>
    </location>
</feature>
<dbReference type="InterPro" id="IPR036937">
    <property type="entry name" value="Adhesion_dom_fimbrial_sf"/>
</dbReference>
<dbReference type="InterPro" id="IPR008966">
    <property type="entry name" value="Adhesion_dom_sf"/>
</dbReference>
<dbReference type="InterPro" id="IPR000259">
    <property type="entry name" value="Adhesion_dom_fimbrial"/>
</dbReference>
<name>A0A2X2BLC1_PROMI</name>